<organism evidence="2 3">
    <name type="scientific">Helianthus annuus</name>
    <name type="common">Common sunflower</name>
    <dbReference type="NCBI Taxonomy" id="4232"/>
    <lineage>
        <taxon>Eukaryota</taxon>
        <taxon>Viridiplantae</taxon>
        <taxon>Streptophyta</taxon>
        <taxon>Embryophyta</taxon>
        <taxon>Tracheophyta</taxon>
        <taxon>Spermatophyta</taxon>
        <taxon>Magnoliopsida</taxon>
        <taxon>eudicotyledons</taxon>
        <taxon>Gunneridae</taxon>
        <taxon>Pentapetalae</taxon>
        <taxon>asterids</taxon>
        <taxon>campanulids</taxon>
        <taxon>Asterales</taxon>
        <taxon>Asteraceae</taxon>
        <taxon>Asteroideae</taxon>
        <taxon>Heliantheae alliance</taxon>
        <taxon>Heliantheae</taxon>
        <taxon>Helianthus</taxon>
    </lineage>
</organism>
<dbReference type="Gramene" id="mRNA:HanXRQr2_Chr15g0713461">
    <property type="protein sequence ID" value="CDS:HanXRQr2_Chr15g0713461.1"/>
    <property type="gene ID" value="HanXRQr2_Chr15g0713461"/>
</dbReference>
<sequence>MVEKKLRFWYEKDEKKRKRTPKISPKVVIKGKVGKQESSERLVDHSFEYYINSVNVCVPGTEKKKSPPRLVDEAVIPPTELIKQGVDFLNMSFDEYLKHTTVEASKATEGANVEKTAETGGAGEGIKETFVEGLVHTESSETEIDEFDPTKIAPTSYVSGKQKMKRSLKKKKASDEEDATYVPTPKEKKKMIKKRKAHPTGVVPRSVRARKDTSSTPQKESKAPESPEYERVKKVDARDEEVEVEFMGERKSTPPPPPSPKNPTIHISPGHQKTPEQQQKKVEDPSSAKKATTSSSSHGFPKVSGEHPEDLPSGDFDVFNDGKINVLTKKVSVLEKAKAKAEAEREKAKE</sequence>
<comment type="caution">
    <text evidence="2">The sequence shown here is derived from an EMBL/GenBank/DDBJ whole genome shotgun (WGS) entry which is preliminary data.</text>
</comment>
<feature type="compositionally biased region" description="Basic residues" evidence="1">
    <location>
        <begin position="187"/>
        <end position="198"/>
    </location>
</feature>
<dbReference type="AlphaFoldDB" id="A0A9K3E3N4"/>
<evidence type="ECO:0000313" key="3">
    <source>
        <dbReference type="Proteomes" id="UP000215914"/>
    </source>
</evidence>
<feature type="region of interest" description="Disordered" evidence="1">
    <location>
        <begin position="138"/>
        <end position="320"/>
    </location>
</feature>
<feature type="compositionally biased region" description="Basic residues" evidence="1">
    <location>
        <begin position="162"/>
        <end position="172"/>
    </location>
</feature>
<evidence type="ECO:0000256" key="1">
    <source>
        <dbReference type="SAM" id="MobiDB-lite"/>
    </source>
</evidence>
<reference evidence="2" key="1">
    <citation type="journal article" date="2017" name="Nature">
        <title>The sunflower genome provides insights into oil metabolism, flowering and Asterid evolution.</title>
        <authorList>
            <person name="Badouin H."/>
            <person name="Gouzy J."/>
            <person name="Grassa C.J."/>
            <person name="Murat F."/>
            <person name="Staton S.E."/>
            <person name="Cottret L."/>
            <person name="Lelandais-Briere C."/>
            <person name="Owens G.L."/>
            <person name="Carrere S."/>
            <person name="Mayjonade B."/>
            <person name="Legrand L."/>
            <person name="Gill N."/>
            <person name="Kane N.C."/>
            <person name="Bowers J.E."/>
            <person name="Hubner S."/>
            <person name="Bellec A."/>
            <person name="Berard A."/>
            <person name="Berges H."/>
            <person name="Blanchet N."/>
            <person name="Boniface M.C."/>
            <person name="Brunel D."/>
            <person name="Catrice O."/>
            <person name="Chaidir N."/>
            <person name="Claudel C."/>
            <person name="Donnadieu C."/>
            <person name="Faraut T."/>
            <person name="Fievet G."/>
            <person name="Helmstetter N."/>
            <person name="King M."/>
            <person name="Knapp S.J."/>
            <person name="Lai Z."/>
            <person name="Le Paslier M.C."/>
            <person name="Lippi Y."/>
            <person name="Lorenzon L."/>
            <person name="Mandel J.R."/>
            <person name="Marage G."/>
            <person name="Marchand G."/>
            <person name="Marquand E."/>
            <person name="Bret-Mestries E."/>
            <person name="Morien E."/>
            <person name="Nambeesan S."/>
            <person name="Nguyen T."/>
            <person name="Pegot-Espagnet P."/>
            <person name="Pouilly N."/>
            <person name="Raftis F."/>
            <person name="Sallet E."/>
            <person name="Schiex T."/>
            <person name="Thomas J."/>
            <person name="Vandecasteele C."/>
            <person name="Vares D."/>
            <person name="Vear F."/>
            <person name="Vautrin S."/>
            <person name="Crespi M."/>
            <person name="Mangin B."/>
            <person name="Burke J.M."/>
            <person name="Salse J."/>
            <person name="Munos S."/>
            <person name="Vincourt P."/>
            <person name="Rieseberg L.H."/>
            <person name="Langlade N.B."/>
        </authorList>
    </citation>
    <scope>NUCLEOTIDE SEQUENCE</scope>
    <source>
        <tissue evidence="2">Leaves</tissue>
    </source>
</reference>
<protein>
    <submittedName>
        <fullName evidence="2">Uncharacterized protein</fullName>
    </submittedName>
</protein>
<evidence type="ECO:0000313" key="2">
    <source>
        <dbReference type="EMBL" id="KAF5766274.1"/>
    </source>
</evidence>
<feature type="compositionally biased region" description="Low complexity" evidence="1">
    <location>
        <begin position="288"/>
        <end position="297"/>
    </location>
</feature>
<accession>A0A9K3E3N4</accession>
<keyword evidence="3" id="KW-1185">Reference proteome</keyword>
<gene>
    <name evidence="2" type="ORF">HanXRQr2_Chr15g0713461</name>
</gene>
<name>A0A9K3E3N4_HELAN</name>
<reference evidence="2" key="2">
    <citation type="submission" date="2020-06" db="EMBL/GenBank/DDBJ databases">
        <title>Helianthus annuus Genome sequencing and assembly Release 2.</title>
        <authorList>
            <person name="Gouzy J."/>
            <person name="Langlade N."/>
            <person name="Munos S."/>
        </authorList>
    </citation>
    <scope>NUCLEOTIDE SEQUENCE</scope>
    <source>
        <tissue evidence="2">Leaves</tissue>
    </source>
</reference>
<dbReference type="Proteomes" id="UP000215914">
    <property type="component" value="Unassembled WGS sequence"/>
</dbReference>
<proteinExistence type="predicted"/>
<feature type="compositionally biased region" description="Basic and acidic residues" evidence="1">
    <location>
        <begin position="278"/>
        <end position="287"/>
    </location>
</feature>
<dbReference type="EMBL" id="MNCJ02000330">
    <property type="protein sequence ID" value="KAF5766274.1"/>
    <property type="molecule type" value="Genomic_DNA"/>
</dbReference>
<feature type="compositionally biased region" description="Basic and acidic residues" evidence="1">
    <location>
        <begin position="209"/>
        <end position="237"/>
    </location>
</feature>